<dbReference type="GeneID" id="17320649"/>
<dbReference type="EMBL" id="HG001634">
    <property type="protein sequence ID" value="CDF33121.1"/>
    <property type="molecule type" value="Genomic_DNA"/>
</dbReference>
<gene>
    <name evidence="1" type="ORF">CHC_T00001976001</name>
</gene>
<evidence type="ECO:0000313" key="1">
    <source>
        <dbReference type="EMBL" id="CDF33121.1"/>
    </source>
</evidence>
<accession>R7Q6X3</accession>
<evidence type="ECO:0000313" key="2">
    <source>
        <dbReference type="Proteomes" id="UP000012073"/>
    </source>
</evidence>
<reference evidence="2" key="1">
    <citation type="journal article" date="2013" name="Proc. Natl. Acad. Sci. U.S.A.">
        <title>Genome structure and metabolic features in the red seaweed Chondrus crispus shed light on evolution of the Archaeplastida.</title>
        <authorList>
            <person name="Collen J."/>
            <person name="Porcel B."/>
            <person name="Carre W."/>
            <person name="Ball S.G."/>
            <person name="Chaparro C."/>
            <person name="Tonon T."/>
            <person name="Barbeyron T."/>
            <person name="Michel G."/>
            <person name="Noel B."/>
            <person name="Valentin K."/>
            <person name="Elias M."/>
            <person name="Artiguenave F."/>
            <person name="Arun A."/>
            <person name="Aury J.M."/>
            <person name="Barbosa-Neto J.F."/>
            <person name="Bothwell J.H."/>
            <person name="Bouget F.Y."/>
            <person name="Brillet L."/>
            <person name="Cabello-Hurtado F."/>
            <person name="Capella-Gutierrez S."/>
            <person name="Charrier B."/>
            <person name="Cladiere L."/>
            <person name="Cock J.M."/>
            <person name="Coelho S.M."/>
            <person name="Colleoni C."/>
            <person name="Czjzek M."/>
            <person name="Da Silva C."/>
            <person name="Delage L."/>
            <person name="Denoeud F."/>
            <person name="Deschamps P."/>
            <person name="Dittami S.M."/>
            <person name="Gabaldon T."/>
            <person name="Gachon C.M."/>
            <person name="Groisillier A."/>
            <person name="Herve C."/>
            <person name="Jabbari K."/>
            <person name="Katinka M."/>
            <person name="Kloareg B."/>
            <person name="Kowalczyk N."/>
            <person name="Labadie K."/>
            <person name="Leblanc C."/>
            <person name="Lopez P.J."/>
            <person name="McLachlan D.H."/>
            <person name="Meslet-Cladiere L."/>
            <person name="Moustafa A."/>
            <person name="Nehr Z."/>
            <person name="Nyvall Collen P."/>
            <person name="Panaud O."/>
            <person name="Partensky F."/>
            <person name="Poulain J."/>
            <person name="Rensing S.A."/>
            <person name="Rousvoal S."/>
            <person name="Samson G."/>
            <person name="Symeonidi A."/>
            <person name="Weissenbach J."/>
            <person name="Zambounis A."/>
            <person name="Wincker P."/>
            <person name="Boyen C."/>
        </authorList>
    </citation>
    <scope>NUCLEOTIDE SEQUENCE [LARGE SCALE GENOMIC DNA]</scope>
    <source>
        <strain evidence="2">cv. Stackhouse</strain>
    </source>
</reference>
<dbReference type="Gramene" id="CDF33121">
    <property type="protein sequence ID" value="CDF33121"/>
    <property type="gene ID" value="CHC_T00001976001"/>
</dbReference>
<dbReference type="Proteomes" id="UP000012073">
    <property type="component" value="Unassembled WGS sequence"/>
</dbReference>
<sequence>MLLRPARHCARLFSEVLRADASLAVQSTKVGDRGDGNDGFAG</sequence>
<keyword evidence="2" id="KW-1185">Reference proteome</keyword>
<organism evidence="1 2">
    <name type="scientific">Chondrus crispus</name>
    <name type="common">Carrageen Irish moss</name>
    <name type="synonym">Polymorpha crispa</name>
    <dbReference type="NCBI Taxonomy" id="2769"/>
    <lineage>
        <taxon>Eukaryota</taxon>
        <taxon>Rhodophyta</taxon>
        <taxon>Florideophyceae</taxon>
        <taxon>Rhodymeniophycidae</taxon>
        <taxon>Gigartinales</taxon>
        <taxon>Gigartinaceae</taxon>
        <taxon>Chondrus</taxon>
    </lineage>
</organism>
<proteinExistence type="predicted"/>
<dbReference type="RefSeq" id="XP_005712923.1">
    <property type="nucleotide sequence ID" value="XM_005712866.1"/>
</dbReference>
<name>R7Q6X3_CHOCR</name>
<dbReference type="AlphaFoldDB" id="R7Q6X3"/>
<dbReference type="KEGG" id="ccp:CHC_T00001976001"/>
<protein>
    <submittedName>
        <fullName evidence="1">Uncharacterized protein</fullName>
    </submittedName>
</protein>